<dbReference type="SUPFAM" id="SSF53623">
    <property type="entry name" value="MurD-like peptide ligases, catalytic domain"/>
    <property type="match status" value="1"/>
</dbReference>
<dbReference type="Pfam" id="PF08245">
    <property type="entry name" value="Mur_ligase_M"/>
    <property type="match status" value="1"/>
</dbReference>
<keyword evidence="10" id="KW-0573">Peptidoglycan synthesis</keyword>
<evidence type="ECO:0000256" key="1">
    <source>
        <dbReference type="ARBA" id="ARBA00004496"/>
    </source>
</evidence>
<evidence type="ECO:0000256" key="3">
    <source>
        <dbReference type="ARBA" id="ARBA00012211"/>
    </source>
</evidence>
<reference evidence="18" key="1">
    <citation type="submission" date="2017-07" db="EMBL/GenBank/DDBJ databases">
        <title>The cable genome - Insights into the physiology and evolution of filamentous bacteria capable of sulfide oxidation via long distance electron transfer.</title>
        <authorList>
            <person name="Thorup C."/>
            <person name="Bjerg J.T."/>
            <person name="Schreiber L."/>
            <person name="Nielsen L.P."/>
            <person name="Kjeldsen K.U."/>
            <person name="Boesen T."/>
            <person name="Boggild A."/>
            <person name="Meysman F."/>
            <person name="Geelhoed J."/>
            <person name="Schramm A."/>
        </authorList>
    </citation>
    <scope>NUCLEOTIDE SEQUENCE [LARGE SCALE GENOMIC DNA]</scope>
    <source>
        <strain evidence="18">GS</strain>
    </source>
</reference>
<comment type="pathway">
    <text evidence="2">Cell wall biogenesis; peptidoglycan biosynthesis.</text>
</comment>
<dbReference type="InterPro" id="IPR005757">
    <property type="entry name" value="Mpl"/>
</dbReference>
<dbReference type="NCBIfam" id="TIGR01082">
    <property type="entry name" value="murC"/>
    <property type="match status" value="1"/>
</dbReference>
<sequence length="493" mass="53560">MTAQLDPQLNCAPENIHHIHLMGICGTAMAALAGMLKESGYVVSGSDQNVYPPMSDFLAQAGIAVMQGYKPENMEPRPDLVIVGNVIRAIYPEAERLAELRIPYLSMPQALGHFFLRSAIKPLVVAGTHGKTTTSSLLATVLHRADRSPGFFIGGIVEAFGSNYRIGTGDCFVIEGDEYDTAFFNKVSKFLHYRPFCAIVTSIEFDHADIFADLEQIKASFRQFVRLIPNEGALVACMDDPVVVEIAALCPGQIISYGTGANCRWQLRDFAANGLGSTFAAWKDGSLFGAFSLPMPGKHNALNALAVIALLEHLGLSREEIRRGLASFEGVKRRQQVRGEVNGITVIDDFAHHPTAVRETISALRLAWPERRLLVVFEPRTNTSRRAVFQRDYETAFAGADMVVVREILPLDHAAPGDSFSSRQLTAALNGQGIPAEYFPNTDAILAFLLKQARPGDVIAILSNGGFDNIHARLLEGLRLVGLTAKSGGNSAP</sequence>
<comment type="caution">
    <text evidence="18">The sequence shown here is derived from an EMBL/GenBank/DDBJ whole genome shotgun (WGS) entry which is preliminary data.</text>
</comment>
<protein>
    <recommendedName>
        <fullName evidence="3 14">UDP-N-acetylmuramate--L-alanine ligase</fullName>
        <ecNumber evidence="3 14">6.3.2.8</ecNumber>
    </recommendedName>
</protein>
<evidence type="ECO:0000256" key="5">
    <source>
        <dbReference type="ARBA" id="ARBA00022598"/>
    </source>
</evidence>
<dbReference type="Proteomes" id="UP000316238">
    <property type="component" value="Unassembled WGS sequence"/>
</dbReference>
<evidence type="ECO:0000256" key="13">
    <source>
        <dbReference type="ARBA" id="ARBA00047833"/>
    </source>
</evidence>
<dbReference type="GO" id="GO:0009252">
    <property type="term" value="P:peptidoglycan biosynthetic process"/>
    <property type="evidence" value="ECO:0007669"/>
    <property type="project" value="UniProtKB-UniRule"/>
</dbReference>
<dbReference type="InterPro" id="IPR036565">
    <property type="entry name" value="Mur-like_cat_sf"/>
</dbReference>
<evidence type="ECO:0000256" key="11">
    <source>
        <dbReference type="ARBA" id="ARBA00023306"/>
    </source>
</evidence>
<evidence type="ECO:0000256" key="10">
    <source>
        <dbReference type="ARBA" id="ARBA00022984"/>
    </source>
</evidence>
<keyword evidence="7" id="KW-0547">Nucleotide-binding</keyword>
<dbReference type="SUPFAM" id="SSF51984">
    <property type="entry name" value="MurCD N-terminal domain"/>
    <property type="match status" value="1"/>
</dbReference>
<dbReference type="GO" id="GO:0051301">
    <property type="term" value="P:cell division"/>
    <property type="evidence" value="ECO:0007669"/>
    <property type="project" value="UniProtKB-KW"/>
</dbReference>
<dbReference type="GO" id="GO:0008360">
    <property type="term" value="P:regulation of cell shape"/>
    <property type="evidence" value="ECO:0007669"/>
    <property type="project" value="UniProtKB-KW"/>
</dbReference>
<feature type="domain" description="Mur ligase central" evidence="17">
    <location>
        <begin position="125"/>
        <end position="310"/>
    </location>
</feature>
<dbReference type="GO" id="GO:0005737">
    <property type="term" value="C:cytoplasm"/>
    <property type="evidence" value="ECO:0007669"/>
    <property type="project" value="UniProtKB-SubCell"/>
</dbReference>
<feature type="domain" description="Mur ligase C-terminal" evidence="16">
    <location>
        <begin position="333"/>
        <end position="465"/>
    </location>
</feature>
<evidence type="ECO:0000256" key="4">
    <source>
        <dbReference type="ARBA" id="ARBA00022490"/>
    </source>
</evidence>
<dbReference type="Pfam" id="PF01225">
    <property type="entry name" value="Mur_ligase"/>
    <property type="match status" value="1"/>
</dbReference>
<keyword evidence="9" id="KW-0133">Cell shape</keyword>
<dbReference type="Gene3D" id="3.40.1190.10">
    <property type="entry name" value="Mur-like, catalytic domain"/>
    <property type="match status" value="1"/>
</dbReference>
<dbReference type="InterPro" id="IPR000713">
    <property type="entry name" value="Mur_ligase_N"/>
</dbReference>
<evidence type="ECO:0000256" key="12">
    <source>
        <dbReference type="ARBA" id="ARBA00023316"/>
    </source>
</evidence>
<dbReference type="GO" id="GO:0071555">
    <property type="term" value="P:cell wall organization"/>
    <property type="evidence" value="ECO:0007669"/>
    <property type="project" value="UniProtKB-KW"/>
</dbReference>
<dbReference type="InterPro" id="IPR036615">
    <property type="entry name" value="Mur_ligase_C_dom_sf"/>
</dbReference>
<dbReference type="Gene3D" id="3.40.50.720">
    <property type="entry name" value="NAD(P)-binding Rossmann-like Domain"/>
    <property type="match status" value="1"/>
</dbReference>
<evidence type="ECO:0000259" key="15">
    <source>
        <dbReference type="Pfam" id="PF01225"/>
    </source>
</evidence>
<dbReference type="UniPathway" id="UPA00219"/>
<dbReference type="InterPro" id="IPR050061">
    <property type="entry name" value="MurCDEF_pg_biosynth"/>
</dbReference>
<keyword evidence="19" id="KW-1185">Reference proteome</keyword>
<dbReference type="InterPro" id="IPR005758">
    <property type="entry name" value="UDP-N-AcMur_Ala_ligase_MurC"/>
</dbReference>
<keyword evidence="4" id="KW-0963">Cytoplasm</keyword>
<evidence type="ECO:0000259" key="16">
    <source>
        <dbReference type="Pfam" id="PF02875"/>
    </source>
</evidence>
<dbReference type="InterPro" id="IPR004101">
    <property type="entry name" value="Mur_ligase_C"/>
</dbReference>
<dbReference type="InterPro" id="IPR013221">
    <property type="entry name" value="Mur_ligase_cen"/>
</dbReference>
<dbReference type="PANTHER" id="PTHR43445">
    <property type="entry name" value="UDP-N-ACETYLMURAMATE--L-ALANINE LIGASE-RELATED"/>
    <property type="match status" value="1"/>
</dbReference>
<dbReference type="Gene3D" id="3.90.190.20">
    <property type="entry name" value="Mur ligase, C-terminal domain"/>
    <property type="match status" value="1"/>
</dbReference>
<evidence type="ECO:0000256" key="7">
    <source>
        <dbReference type="ARBA" id="ARBA00022741"/>
    </source>
</evidence>
<dbReference type="GO" id="GO:0008763">
    <property type="term" value="F:UDP-N-acetylmuramate-L-alanine ligase activity"/>
    <property type="evidence" value="ECO:0007669"/>
    <property type="project" value="UniProtKB-UniRule"/>
</dbReference>
<evidence type="ECO:0000256" key="8">
    <source>
        <dbReference type="ARBA" id="ARBA00022840"/>
    </source>
</evidence>
<dbReference type="AlphaFoldDB" id="A0A521G4Z3"/>
<organism evidence="18 19">
    <name type="scientific">Candidatus Electronema aureum</name>
    <dbReference type="NCBI Taxonomy" id="2005002"/>
    <lineage>
        <taxon>Bacteria</taxon>
        <taxon>Pseudomonadati</taxon>
        <taxon>Thermodesulfobacteriota</taxon>
        <taxon>Desulfobulbia</taxon>
        <taxon>Desulfobulbales</taxon>
        <taxon>Desulfobulbaceae</taxon>
        <taxon>Candidatus Electronema</taxon>
    </lineage>
</organism>
<gene>
    <name evidence="18" type="ORF">CDV28_102217</name>
</gene>
<comment type="catalytic activity">
    <reaction evidence="13">
        <text>UDP-N-acetyl-alpha-D-muramate + L-alanine + ATP = UDP-N-acetyl-alpha-D-muramoyl-L-alanine + ADP + phosphate + H(+)</text>
        <dbReference type="Rhea" id="RHEA:23372"/>
        <dbReference type="ChEBI" id="CHEBI:15378"/>
        <dbReference type="ChEBI" id="CHEBI:30616"/>
        <dbReference type="ChEBI" id="CHEBI:43474"/>
        <dbReference type="ChEBI" id="CHEBI:57972"/>
        <dbReference type="ChEBI" id="CHEBI:70757"/>
        <dbReference type="ChEBI" id="CHEBI:83898"/>
        <dbReference type="ChEBI" id="CHEBI:456216"/>
        <dbReference type="EC" id="6.3.2.8"/>
    </reaction>
</comment>
<dbReference type="Pfam" id="PF02875">
    <property type="entry name" value="Mur_ligase_C"/>
    <property type="match status" value="1"/>
</dbReference>
<dbReference type="NCBIfam" id="TIGR01081">
    <property type="entry name" value="mpl"/>
    <property type="match status" value="1"/>
</dbReference>
<accession>A0A521G4Z3</accession>
<dbReference type="SUPFAM" id="SSF53244">
    <property type="entry name" value="MurD-like peptide ligases, peptide-binding domain"/>
    <property type="match status" value="1"/>
</dbReference>
<comment type="subcellular location">
    <subcellularLocation>
        <location evidence="1">Cytoplasm</location>
    </subcellularLocation>
</comment>
<keyword evidence="5 18" id="KW-0436">Ligase</keyword>
<proteinExistence type="predicted"/>
<feature type="domain" description="Mur ligase N-terminal catalytic" evidence="15">
    <location>
        <begin position="18"/>
        <end position="115"/>
    </location>
</feature>
<evidence type="ECO:0000256" key="14">
    <source>
        <dbReference type="NCBIfam" id="TIGR01082"/>
    </source>
</evidence>
<evidence type="ECO:0000259" key="17">
    <source>
        <dbReference type="Pfam" id="PF08245"/>
    </source>
</evidence>
<evidence type="ECO:0000256" key="2">
    <source>
        <dbReference type="ARBA" id="ARBA00004752"/>
    </source>
</evidence>
<evidence type="ECO:0000256" key="6">
    <source>
        <dbReference type="ARBA" id="ARBA00022618"/>
    </source>
</evidence>
<dbReference type="GO" id="GO:0005524">
    <property type="term" value="F:ATP binding"/>
    <property type="evidence" value="ECO:0007669"/>
    <property type="project" value="UniProtKB-KW"/>
</dbReference>
<keyword evidence="11" id="KW-0131">Cell cycle</keyword>
<keyword evidence="6" id="KW-0132">Cell division</keyword>
<keyword evidence="8" id="KW-0067">ATP-binding</keyword>
<evidence type="ECO:0000313" key="18">
    <source>
        <dbReference type="EMBL" id="TAA76089.1"/>
    </source>
</evidence>
<evidence type="ECO:0000313" key="19">
    <source>
        <dbReference type="Proteomes" id="UP000316238"/>
    </source>
</evidence>
<evidence type="ECO:0000256" key="9">
    <source>
        <dbReference type="ARBA" id="ARBA00022960"/>
    </source>
</evidence>
<dbReference type="PANTHER" id="PTHR43445:SF5">
    <property type="entry name" value="UDP-N-ACETYLMURAMATE--L-ALANYL-GAMMA-D-GLUTAMYL-MESO-2,6-DIAMINOHEPTANDIOATE LIGASE"/>
    <property type="match status" value="1"/>
</dbReference>
<dbReference type="EC" id="6.3.2.8" evidence="3 14"/>
<dbReference type="EMBL" id="NQJD01000002">
    <property type="protein sequence ID" value="TAA76089.1"/>
    <property type="molecule type" value="Genomic_DNA"/>
</dbReference>
<name>A0A521G4Z3_9BACT</name>
<keyword evidence="12" id="KW-0961">Cell wall biogenesis/degradation</keyword>